<name>A0AAV2DWF1_9ROSI</name>
<organism evidence="1 2">
    <name type="scientific">Linum trigynum</name>
    <dbReference type="NCBI Taxonomy" id="586398"/>
    <lineage>
        <taxon>Eukaryota</taxon>
        <taxon>Viridiplantae</taxon>
        <taxon>Streptophyta</taxon>
        <taxon>Embryophyta</taxon>
        <taxon>Tracheophyta</taxon>
        <taxon>Spermatophyta</taxon>
        <taxon>Magnoliopsida</taxon>
        <taxon>eudicotyledons</taxon>
        <taxon>Gunneridae</taxon>
        <taxon>Pentapetalae</taxon>
        <taxon>rosids</taxon>
        <taxon>fabids</taxon>
        <taxon>Malpighiales</taxon>
        <taxon>Linaceae</taxon>
        <taxon>Linum</taxon>
    </lineage>
</organism>
<proteinExistence type="predicted"/>
<protein>
    <submittedName>
        <fullName evidence="1">Uncharacterized protein</fullName>
    </submittedName>
</protein>
<reference evidence="1 2" key="1">
    <citation type="submission" date="2024-04" db="EMBL/GenBank/DDBJ databases">
        <authorList>
            <person name="Fracassetti M."/>
        </authorList>
    </citation>
    <scope>NUCLEOTIDE SEQUENCE [LARGE SCALE GENOMIC DNA]</scope>
</reference>
<dbReference type="Proteomes" id="UP001497516">
    <property type="component" value="Chromosome 3"/>
</dbReference>
<sequence length="116" mass="13083">MQGKAHMSSNFQLRMKSCFAAMAPSSIEAMNHASSACIWVMLIQLSDRDEKLRYPGGIVDPGGIGESYHDWVLLLLSHALQRMLDWEEDEAREVSWVLSKAGREVKGWMKVVCSLQ</sequence>
<gene>
    <name evidence="1" type="ORF">LTRI10_LOCUS19470</name>
</gene>
<keyword evidence="2" id="KW-1185">Reference proteome</keyword>
<dbReference type="AlphaFoldDB" id="A0AAV2DWF1"/>
<evidence type="ECO:0000313" key="1">
    <source>
        <dbReference type="EMBL" id="CAL1377848.1"/>
    </source>
</evidence>
<dbReference type="EMBL" id="OZ034816">
    <property type="protein sequence ID" value="CAL1377848.1"/>
    <property type="molecule type" value="Genomic_DNA"/>
</dbReference>
<evidence type="ECO:0000313" key="2">
    <source>
        <dbReference type="Proteomes" id="UP001497516"/>
    </source>
</evidence>
<accession>A0AAV2DWF1</accession>